<dbReference type="EMBL" id="JAINVZ010000014">
    <property type="protein sequence ID" value="MBY8887089.1"/>
    <property type="molecule type" value="Genomic_DNA"/>
</dbReference>
<reference evidence="2 3" key="1">
    <citation type="submission" date="2021-08" db="EMBL/GenBank/DDBJ databases">
        <title>Streptomyces sp. PTM05 isolated from lichen.</title>
        <authorList>
            <person name="Somphong A."/>
            <person name="Phongsopitanun W."/>
            <person name="Tanasupawat S."/>
        </authorList>
    </citation>
    <scope>NUCLEOTIDE SEQUENCE [LARGE SCALE GENOMIC DNA]</scope>
    <source>
        <strain evidence="2 3">Ptm05</strain>
    </source>
</reference>
<feature type="domain" description="DUF397" evidence="1">
    <location>
        <begin position="2"/>
        <end position="55"/>
    </location>
</feature>
<sequence>MTWRKSSYSNSDGGECVEVRDDLADLVPVRDSKDPHGPALLFPSASWRSFVSAVKSGQLPSGVGG</sequence>
<gene>
    <name evidence="2" type="ORF">K7472_19880</name>
</gene>
<organism evidence="2 3">
    <name type="scientific">Streptantibioticus parmotrematis</name>
    <dbReference type="NCBI Taxonomy" id="2873249"/>
    <lineage>
        <taxon>Bacteria</taxon>
        <taxon>Bacillati</taxon>
        <taxon>Actinomycetota</taxon>
        <taxon>Actinomycetes</taxon>
        <taxon>Kitasatosporales</taxon>
        <taxon>Streptomycetaceae</taxon>
        <taxon>Streptantibioticus</taxon>
    </lineage>
</organism>
<dbReference type="InterPro" id="IPR007278">
    <property type="entry name" value="DUF397"/>
</dbReference>
<proteinExistence type="predicted"/>
<accession>A0ABS7QWP2</accession>
<evidence type="ECO:0000313" key="3">
    <source>
        <dbReference type="Proteomes" id="UP001198565"/>
    </source>
</evidence>
<evidence type="ECO:0000313" key="2">
    <source>
        <dbReference type="EMBL" id="MBY8887089.1"/>
    </source>
</evidence>
<name>A0ABS7QWP2_9ACTN</name>
<protein>
    <submittedName>
        <fullName evidence="2">DUF397 domain-containing protein</fullName>
    </submittedName>
</protein>
<dbReference type="Pfam" id="PF04149">
    <property type="entry name" value="DUF397"/>
    <property type="match status" value="1"/>
</dbReference>
<dbReference type="Proteomes" id="UP001198565">
    <property type="component" value="Unassembled WGS sequence"/>
</dbReference>
<comment type="caution">
    <text evidence="2">The sequence shown here is derived from an EMBL/GenBank/DDBJ whole genome shotgun (WGS) entry which is preliminary data.</text>
</comment>
<evidence type="ECO:0000259" key="1">
    <source>
        <dbReference type="Pfam" id="PF04149"/>
    </source>
</evidence>
<keyword evidence="3" id="KW-1185">Reference proteome</keyword>
<dbReference type="RefSeq" id="WP_222979851.1">
    <property type="nucleotide sequence ID" value="NZ_JAINVZ010000014.1"/>
</dbReference>